<name>A0ABZ1N1J6_9NOCA</name>
<organism evidence="2 3">
    <name type="scientific">Nocardia salmonicida</name>
    <dbReference type="NCBI Taxonomy" id="53431"/>
    <lineage>
        <taxon>Bacteria</taxon>
        <taxon>Bacillati</taxon>
        <taxon>Actinomycetota</taxon>
        <taxon>Actinomycetes</taxon>
        <taxon>Mycobacteriales</taxon>
        <taxon>Nocardiaceae</taxon>
        <taxon>Nocardia</taxon>
    </lineage>
</organism>
<dbReference type="RefSeq" id="WP_405146082.1">
    <property type="nucleotide sequence ID" value="NZ_CP109527.1"/>
</dbReference>
<keyword evidence="3" id="KW-1185">Reference proteome</keyword>
<feature type="compositionally biased region" description="Pro residues" evidence="1">
    <location>
        <begin position="170"/>
        <end position="182"/>
    </location>
</feature>
<evidence type="ECO:0000313" key="3">
    <source>
        <dbReference type="Proteomes" id="UP001621418"/>
    </source>
</evidence>
<evidence type="ECO:0000313" key="2">
    <source>
        <dbReference type="EMBL" id="WTY33820.1"/>
    </source>
</evidence>
<feature type="region of interest" description="Disordered" evidence="1">
    <location>
        <begin position="165"/>
        <end position="191"/>
    </location>
</feature>
<dbReference type="Proteomes" id="UP001621418">
    <property type="component" value="Chromosome"/>
</dbReference>
<reference evidence="2 3" key="1">
    <citation type="submission" date="2022-10" db="EMBL/GenBank/DDBJ databases">
        <title>The complete genomes of actinobacterial strains from the NBC collection.</title>
        <authorList>
            <person name="Joergensen T.S."/>
            <person name="Alvarez Arevalo M."/>
            <person name="Sterndorff E.B."/>
            <person name="Faurdal D."/>
            <person name="Vuksanovic O."/>
            <person name="Mourched A.-S."/>
            <person name="Charusanti P."/>
            <person name="Shaw S."/>
            <person name="Blin K."/>
            <person name="Weber T."/>
        </authorList>
    </citation>
    <scope>NUCLEOTIDE SEQUENCE [LARGE SCALE GENOMIC DNA]</scope>
    <source>
        <strain evidence="2 3">NBC_01413</strain>
    </source>
</reference>
<dbReference type="EMBL" id="CP109527">
    <property type="protein sequence ID" value="WTY33820.1"/>
    <property type="molecule type" value="Genomic_DNA"/>
</dbReference>
<sequence>MTEPSHLLAEHRLVLALDYGQFTLHGGEGEEDVELGLLDAALADRPAAGDGHTVVVLSPHQNNFDMPIHVQVWDRRPADEGDWQQVSEARLHIGEHGLNISSPIDGWADAPVPRGDYIAEIAGTGFVNYGWPGDTTPGDRWRIRLWPDDGTALRPAQQWDMPGYGIPANSEPPPPAPAPNLPEPESNWQEELRTEAEARDRAAWGGDPIAAFADTYNGRELAGYDRALAESIAAMNAAQLRRLAQYCAQSAYDMAGLSDRPWVRPALDALRSGAPLPEPFHDNSAAFARLDQDQYGPDEARFESTVVCERSTDPAPKPNPYDHGEISRPHFALNTVFHARHADPLQGALSALNEAAITYGAHVESLFTGIRREFELPPRRS</sequence>
<protein>
    <submittedName>
        <fullName evidence="2">Uncharacterized protein</fullName>
    </submittedName>
</protein>
<gene>
    <name evidence="2" type="ORF">OG308_21065</name>
</gene>
<evidence type="ECO:0000256" key="1">
    <source>
        <dbReference type="SAM" id="MobiDB-lite"/>
    </source>
</evidence>
<accession>A0ABZ1N1J6</accession>
<proteinExistence type="predicted"/>